<keyword evidence="1" id="KW-1133">Transmembrane helix</keyword>
<keyword evidence="1" id="KW-0472">Membrane</keyword>
<reference evidence="2" key="1">
    <citation type="journal article" date="1998" name="Arch. Virol.">
        <title>Molecular cloning and complete nucleotide sequence of galinsoga mosaic virus genomic RNA.</title>
        <authorList>
            <person name="Ciuffreda P."/>
            <person name="Rubino L."/>
            <person name="Russo M."/>
        </authorList>
    </citation>
    <scope>NUCLEOTIDE SEQUENCE [LARGE SCALE GENOMIC DNA]</scope>
</reference>
<organism evidence="2">
    <name type="scientific">Galinsoga mosaic virus</name>
    <name type="common">GaMV</name>
    <dbReference type="NCBI Taxonomy" id="60714"/>
    <lineage>
        <taxon>Viruses</taxon>
        <taxon>Riboviria</taxon>
        <taxon>Orthornavirae</taxon>
        <taxon>Kitrinoviricota</taxon>
        <taxon>Tolucaviricetes</taxon>
        <taxon>Tolivirales</taxon>
        <taxon>Tombusviridae</taxon>
        <taxon>Procedovirinae</taxon>
        <taxon>Gallantivirus</taxon>
        <taxon>Gallantivirus galinsogae</taxon>
    </lineage>
</organism>
<sequence length="58" mass="6563">MKYCRCSDTAPTDHITLLFVIFILSGLILSLCTNITSNNYENHTTENKTQWITIGGQQ</sequence>
<keyword evidence="1" id="KW-0812">Transmembrane</keyword>
<evidence type="ECO:0000313" key="2">
    <source>
        <dbReference type="EMBL" id="CAA73860.1"/>
    </source>
</evidence>
<proteinExistence type="predicted"/>
<dbReference type="Proteomes" id="UP000029766">
    <property type="component" value="Segment"/>
</dbReference>
<evidence type="ECO:0000256" key="1">
    <source>
        <dbReference type="SAM" id="Phobius"/>
    </source>
</evidence>
<accession>O12303</accession>
<name>O12303_GAMV</name>
<evidence type="ECO:0000313" key="3">
    <source>
        <dbReference type="Proteomes" id="UP000029766"/>
    </source>
</evidence>
<dbReference type="RefSeq" id="NP_044735.1">
    <property type="nucleotide sequence ID" value="NC_001818.1"/>
</dbReference>
<keyword evidence="3" id="KW-1185">Reference proteome</keyword>
<dbReference type="EMBL" id="Y13463">
    <property type="protein sequence ID" value="CAA73860.1"/>
    <property type="molecule type" value="Genomic_RNA"/>
</dbReference>
<dbReference type="GeneID" id="1446422"/>
<dbReference type="KEGG" id="vg:1446422"/>
<feature type="transmembrane region" description="Helical" evidence="1">
    <location>
        <begin position="15"/>
        <end position="35"/>
    </location>
</feature>
<protein>
    <submittedName>
        <fullName evidence="2">Movement protein</fullName>
    </submittedName>
</protein>
<organismHost>
    <name type="scientific">Galinsoga parviflora</name>
    <name type="common">Gallant soldier</name>
    <name type="synonym">Tridax parviflora</name>
    <dbReference type="NCBI Taxonomy" id="176602"/>
</organismHost>